<proteinExistence type="predicted"/>
<feature type="region of interest" description="Disordered" evidence="1">
    <location>
        <begin position="68"/>
        <end position="140"/>
    </location>
</feature>
<evidence type="ECO:0000313" key="3">
    <source>
        <dbReference type="Proteomes" id="UP000057820"/>
    </source>
</evidence>
<protein>
    <submittedName>
        <fullName evidence="2">Uncharacterized protein</fullName>
    </submittedName>
</protein>
<organism evidence="2 3">
    <name type="scientific">Nocardia farcinica</name>
    <dbReference type="NCBI Taxonomy" id="37329"/>
    <lineage>
        <taxon>Bacteria</taxon>
        <taxon>Bacillati</taxon>
        <taxon>Actinomycetota</taxon>
        <taxon>Actinomycetes</taxon>
        <taxon>Mycobacteriales</taxon>
        <taxon>Nocardiaceae</taxon>
        <taxon>Nocardia</taxon>
    </lineage>
</organism>
<dbReference type="EMBL" id="LN868938">
    <property type="protein sequence ID" value="CRY78659.1"/>
    <property type="molecule type" value="Genomic_DNA"/>
</dbReference>
<feature type="compositionally biased region" description="Low complexity" evidence="1">
    <location>
        <begin position="89"/>
        <end position="98"/>
    </location>
</feature>
<feature type="region of interest" description="Disordered" evidence="1">
    <location>
        <begin position="167"/>
        <end position="186"/>
    </location>
</feature>
<dbReference type="AlphaFoldDB" id="A0A0H5NUJ3"/>
<name>A0A0H5NUJ3_NOCFR</name>
<feature type="compositionally biased region" description="Low complexity" evidence="1">
    <location>
        <begin position="110"/>
        <end position="127"/>
    </location>
</feature>
<dbReference type="Proteomes" id="UP000057820">
    <property type="component" value="Chromosome 1"/>
</dbReference>
<dbReference type="KEGG" id="nfr:ERS450000_03041"/>
<accession>A0A0H5NUJ3</accession>
<reference evidence="3" key="1">
    <citation type="submission" date="2015-03" db="EMBL/GenBank/DDBJ databases">
        <authorList>
            <consortium name="Pathogen Informatics"/>
        </authorList>
    </citation>
    <scope>NUCLEOTIDE SEQUENCE [LARGE SCALE GENOMIC DNA]</scope>
    <source>
        <strain evidence="3">NCTC11134</strain>
    </source>
</reference>
<evidence type="ECO:0000256" key="1">
    <source>
        <dbReference type="SAM" id="MobiDB-lite"/>
    </source>
</evidence>
<feature type="compositionally biased region" description="Basic residues" evidence="1">
    <location>
        <begin position="215"/>
        <end position="231"/>
    </location>
</feature>
<feature type="region of interest" description="Disordered" evidence="1">
    <location>
        <begin position="215"/>
        <end position="239"/>
    </location>
</feature>
<evidence type="ECO:0000313" key="2">
    <source>
        <dbReference type="EMBL" id="CRY78659.1"/>
    </source>
</evidence>
<gene>
    <name evidence="2" type="ORF">ERS450000_03041</name>
</gene>
<sequence length="296" mass="30854">MWSDDVWGVAVQRCPGGSAGADRNRVPGGQQQARECGGHLRRLRMPAVEYRCPAVEYRCRAVEYRGNGRRARPGAGQSVQREGAGGGAARTACPAAGADADEEAAPPGPTWRRCSSSSCSAPSPGRRCTSRTWSPAPRRAGGDGCSQTACCASALTAALDDGVRTHERGRAPAGGAGSPGERRPARVGSAPVTARQISGVALGWPACAGVRGTARHRSAGIRSSGRGRARVGRTTGDRCARGSGTVREWALRSGGRAGRVEDVGTNGGGRGNSKGLQRYWRPRCSGRRTVPVRKCR</sequence>
<feature type="region of interest" description="Disordered" evidence="1">
    <location>
        <begin position="253"/>
        <end position="277"/>
    </location>
</feature>